<name>A0A540KHI7_MALBA</name>
<dbReference type="EMBL" id="VIEB01001264">
    <property type="protein sequence ID" value="TQD73681.1"/>
    <property type="molecule type" value="Genomic_DNA"/>
</dbReference>
<feature type="transmembrane region" description="Helical" evidence="1">
    <location>
        <begin position="23"/>
        <end position="44"/>
    </location>
</feature>
<evidence type="ECO:0000313" key="2">
    <source>
        <dbReference type="EMBL" id="TQD73681.1"/>
    </source>
</evidence>
<accession>A0A540KHI7</accession>
<evidence type="ECO:0000256" key="1">
    <source>
        <dbReference type="SAM" id="Phobius"/>
    </source>
</evidence>
<gene>
    <name evidence="2" type="ORF">C1H46_040802</name>
</gene>
<organism evidence="2 3">
    <name type="scientific">Malus baccata</name>
    <name type="common">Siberian crab apple</name>
    <name type="synonym">Pyrus baccata</name>
    <dbReference type="NCBI Taxonomy" id="106549"/>
    <lineage>
        <taxon>Eukaryota</taxon>
        <taxon>Viridiplantae</taxon>
        <taxon>Streptophyta</taxon>
        <taxon>Embryophyta</taxon>
        <taxon>Tracheophyta</taxon>
        <taxon>Spermatophyta</taxon>
        <taxon>Magnoliopsida</taxon>
        <taxon>eudicotyledons</taxon>
        <taxon>Gunneridae</taxon>
        <taxon>Pentapetalae</taxon>
        <taxon>rosids</taxon>
        <taxon>fabids</taxon>
        <taxon>Rosales</taxon>
        <taxon>Rosaceae</taxon>
        <taxon>Amygdaloideae</taxon>
        <taxon>Maleae</taxon>
        <taxon>Malus</taxon>
    </lineage>
</organism>
<keyword evidence="1" id="KW-0812">Transmembrane</keyword>
<keyword evidence="1" id="KW-1133">Transmembrane helix</keyword>
<keyword evidence="1" id="KW-0472">Membrane</keyword>
<proteinExistence type="predicted"/>
<reference evidence="2 3" key="1">
    <citation type="journal article" date="2019" name="G3 (Bethesda)">
        <title>Sequencing of a Wild Apple (Malus baccata) Genome Unravels the Differences Between Cultivated and Wild Apple Species Regarding Disease Resistance and Cold Tolerance.</title>
        <authorList>
            <person name="Chen X."/>
        </authorList>
    </citation>
    <scope>NUCLEOTIDE SEQUENCE [LARGE SCALE GENOMIC DNA]</scope>
    <source>
        <strain evidence="3">cv. Shandingzi</strain>
        <tissue evidence="2">Leaves</tissue>
    </source>
</reference>
<dbReference type="Proteomes" id="UP000315295">
    <property type="component" value="Unassembled WGS sequence"/>
</dbReference>
<comment type="caution">
    <text evidence="2">The sequence shown here is derived from an EMBL/GenBank/DDBJ whole genome shotgun (WGS) entry which is preliminary data.</text>
</comment>
<sequence length="202" mass="23180">MTSGRTVLPLRFISISLAAPRVLIVQLFVGFSSSYSVIHVLLIVEGKKHGKAGSSVCFHRFLELSLKLRIAGLRKKEIANSKAWFPAFSLEISAMAAPPNLRPLFRTRYQIRFCLYGNMDCSGYVGEDGGEKYNWERYAERYNRIKRQQRLKSTCVECGDREFQERLRKLQVCTVYWLTKGGTIVLSDDGRYFSKDAVEFQD</sequence>
<keyword evidence="3" id="KW-1185">Reference proteome</keyword>
<evidence type="ECO:0000313" key="3">
    <source>
        <dbReference type="Proteomes" id="UP000315295"/>
    </source>
</evidence>
<dbReference type="AlphaFoldDB" id="A0A540KHI7"/>
<protein>
    <submittedName>
        <fullName evidence="2">Uncharacterized protein</fullName>
    </submittedName>
</protein>